<dbReference type="EMBL" id="CAJVQB010001645">
    <property type="protein sequence ID" value="CAG8544521.1"/>
    <property type="molecule type" value="Genomic_DNA"/>
</dbReference>
<organism evidence="2 3">
    <name type="scientific">Gigaspora margarita</name>
    <dbReference type="NCBI Taxonomy" id="4874"/>
    <lineage>
        <taxon>Eukaryota</taxon>
        <taxon>Fungi</taxon>
        <taxon>Fungi incertae sedis</taxon>
        <taxon>Mucoromycota</taxon>
        <taxon>Glomeromycotina</taxon>
        <taxon>Glomeromycetes</taxon>
        <taxon>Diversisporales</taxon>
        <taxon>Gigasporaceae</taxon>
        <taxon>Gigaspora</taxon>
    </lineage>
</organism>
<dbReference type="Proteomes" id="UP000789901">
    <property type="component" value="Unassembled WGS sequence"/>
</dbReference>
<evidence type="ECO:0000256" key="1">
    <source>
        <dbReference type="SAM" id="Coils"/>
    </source>
</evidence>
<reference evidence="2 3" key="1">
    <citation type="submission" date="2021-06" db="EMBL/GenBank/DDBJ databases">
        <authorList>
            <person name="Kallberg Y."/>
            <person name="Tangrot J."/>
            <person name="Rosling A."/>
        </authorList>
    </citation>
    <scope>NUCLEOTIDE SEQUENCE [LARGE SCALE GENOMIC DNA]</scope>
    <source>
        <strain evidence="2 3">120-4 pot B 10/14</strain>
    </source>
</reference>
<comment type="caution">
    <text evidence="2">The sequence shown here is derived from an EMBL/GenBank/DDBJ whole genome shotgun (WGS) entry which is preliminary data.</text>
</comment>
<evidence type="ECO:0000313" key="3">
    <source>
        <dbReference type="Proteomes" id="UP000789901"/>
    </source>
</evidence>
<protein>
    <submittedName>
        <fullName evidence="2">20506_t:CDS:1</fullName>
    </submittedName>
</protein>
<evidence type="ECO:0000313" key="2">
    <source>
        <dbReference type="EMBL" id="CAG8544521.1"/>
    </source>
</evidence>
<name>A0ABM8W7C0_GIGMA</name>
<proteinExistence type="predicted"/>
<keyword evidence="1" id="KW-0175">Coiled coil</keyword>
<keyword evidence="3" id="KW-1185">Reference proteome</keyword>
<sequence>MPRNRRHTRSDNLTPNDNLERFYIGHIEFLRRELRRAETFFRENGITGEDLEAKLSNLKTIIEERDRLREQIRQLQYTQSIASRMINELNAEKRQLQQENTQLRRDLEYEQATNGRIINNLRNQVDILENRENIFTEILSNQGQVIPRLRRQDAFIYEVEEDFETSD</sequence>
<feature type="coiled-coil region" evidence="1">
    <location>
        <begin position="51"/>
        <end position="113"/>
    </location>
</feature>
<accession>A0ABM8W7C0</accession>
<gene>
    <name evidence="2" type="ORF">GMARGA_LOCUS4249</name>
</gene>